<feature type="domain" description="Luciferase-like" evidence="6">
    <location>
        <begin position="36"/>
        <end position="390"/>
    </location>
</feature>
<dbReference type="SUPFAM" id="SSF51679">
    <property type="entry name" value="Bacterial luciferase-like"/>
    <property type="match status" value="1"/>
</dbReference>
<comment type="similarity">
    <text evidence="5">Belongs to the NtaA/SnaA/DszA monooxygenase family.</text>
</comment>
<dbReference type="EMBL" id="JAEUBF010000148">
    <property type="protein sequence ID" value="KAH3680264.1"/>
    <property type="molecule type" value="Genomic_DNA"/>
</dbReference>
<dbReference type="NCBIfam" id="TIGR03860">
    <property type="entry name" value="FMN_nitrolo"/>
    <property type="match status" value="1"/>
</dbReference>
<dbReference type="InterPro" id="IPR051260">
    <property type="entry name" value="Diverse_substr_monoxygenases"/>
</dbReference>
<gene>
    <name evidence="7" type="ORF">WICMUC_000446</name>
</gene>
<accession>A0A9P8PZV2</accession>
<dbReference type="Proteomes" id="UP000769528">
    <property type="component" value="Unassembled WGS sequence"/>
</dbReference>
<evidence type="ECO:0000259" key="6">
    <source>
        <dbReference type="Pfam" id="PF00296"/>
    </source>
</evidence>
<evidence type="ECO:0000256" key="4">
    <source>
        <dbReference type="ARBA" id="ARBA00023033"/>
    </source>
</evidence>
<dbReference type="PIRSF" id="PIRSF000337">
    <property type="entry name" value="NTA_MOA"/>
    <property type="match status" value="1"/>
</dbReference>
<keyword evidence="8" id="KW-1185">Reference proteome</keyword>
<sequence>MTAQEQSNKRQKRVKGPLILSAATRNSATNWRNPDDRSAEFTTNIKAAVEFAQIAERGKLTNVFYVDHLSFYTYDGDYKFSAKNGINASRVDPLALISAVALSTENIGIISTASTISEHPYHFFRRLASVEHLSNNRVGWNIVSSYLETIGPNLLNGAPLPEHDERYVKTSEYLDVVYKLFLSSWREDALKYDRPNGILADPELIRTIDHKGKYFQVEGPANVEPARSGIPLIVQAGTSTKGIEFAAENAELVFIATEQLSKITTIRKLAQDKFGRDPNSIKFISSLKVFVAKTHEEAEIKRTKFSEYEDPEAGLAYFGGVSGFDLAKYDWDEPITLTKPSNGIRSSVKDAFHTGAKIQTKRDLAARWRNNGAIIGTPVEIADYIEKFVEDNDVDGFNLSVNNFPQSLNDIVDLLIPELQKRGLAQKEYPVPGGSLRENFYGVKGQYFVPENHPAYKLRWKEGVSREKFEKELKEYELLRDARRATN</sequence>
<evidence type="ECO:0000256" key="5">
    <source>
        <dbReference type="ARBA" id="ARBA00033748"/>
    </source>
</evidence>
<dbReference type="GO" id="GO:0004497">
    <property type="term" value="F:monooxygenase activity"/>
    <property type="evidence" value="ECO:0007669"/>
    <property type="project" value="UniProtKB-KW"/>
</dbReference>
<evidence type="ECO:0000313" key="7">
    <source>
        <dbReference type="EMBL" id="KAH3680264.1"/>
    </source>
</evidence>
<dbReference type="InterPro" id="IPR011251">
    <property type="entry name" value="Luciferase-like_dom"/>
</dbReference>
<name>A0A9P8PZV2_9ASCO</name>
<dbReference type="Gene3D" id="3.20.20.30">
    <property type="entry name" value="Luciferase-like domain"/>
    <property type="match status" value="1"/>
</dbReference>
<keyword evidence="1" id="KW-0285">Flavoprotein</keyword>
<comment type="caution">
    <text evidence="7">The sequence shown here is derived from an EMBL/GenBank/DDBJ whole genome shotgun (WGS) entry which is preliminary data.</text>
</comment>
<proteinExistence type="inferred from homology"/>
<evidence type="ECO:0000256" key="1">
    <source>
        <dbReference type="ARBA" id="ARBA00022630"/>
    </source>
</evidence>
<keyword evidence="2" id="KW-0288">FMN</keyword>
<keyword evidence="3" id="KW-0560">Oxidoreductase</keyword>
<keyword evidence="4" id="KW-0503">Monooxygenase</keyword>
<reference evidence="7" key="1">
    <citation type="journal article" date="2021" name="Open Biol.">
        <title>Shared evolutionary footprints suggest mitochondrial oxidative damage underlies multiple complex I losses in fungi.</title>
        <authorList>
            <person name="Schikora-Tamarit M.A."/>
            <person name="Marcet-Houben M."/>
            <person name="Nosek J."/>
            <person name="Gabaldon T."/>
        </authorList>
    </citation>
    <scope>NUCLEOTIDE SEQUENCE</scope>
    <source>
        <strain evidence="7">CBS6341</strain>
    </source>
</reference>
<evidence type="ECO:0000256" key="2">
    <source>
        <dbReference type="ARBA" id="ARBA00022643"/>
    </source>
</evidence>
<dbReference type="GO" id="GO:0016705">
    <property type="term" value="F:oxidoreductase activity, acting on paired donors, with incorporation or reduction of molecular oxygen"/>
    <property type="evidence" value="ECO:0007669"/>
    <property type="project" value="InterPro"/>
</dbReference>
<dbReference type="InterPro" id="IPR016215">
    <property type="entry name" value="NTA_MOA"/>
</dbReference>
<protein>
    <recommendedName>
        <fullName evidence="6">Luciferase-like domain-containing protein</fullName>
    </recommendedName>
</protein>
<dbReference type="OrthoDB" id="3979273at2759"/>
<reference evidence="7" key="2">
    <citation type="submission" date="2021-01" db="EMBL/GenBank/DDBJ databases">
        <authorList>
            <person name="Schikora-Tamarit M.A."/>
        </authorList>
    </citation>
    <scope>NUCLEOTIDE SEQUENCE</scope>
    <source>
        <strain evidence="7">CBS6341</strain>
    </source>
</reference>
<evidence type="ECO:0000256" key="3">
    <source>
        <dbReference type="ARBA" id="ARBA00023002"/>
    </source>
</evidence>
<dbReference type="PANTHER" id="PTHR30011:SF16">
    <property type="entry name" value="C2H2 FINGER DOMAIN TRANSCRIPTION FACTOR (EUROFUNG)-RELATED"/>
    <property type="match status" value="1"/>
</dbReference>
<dbReference type="AlphaFoldDB" id="A0A9P8PZV2"/>
<dbReference type="Pfam" id="PF00296">
    <property type="entry name" value="Bac_luciferase"/>
    <property type="match status" value="1"/>
</dbReference>
<dbReference type="PANTHER" id="PTHR30011">
    <property type="entry name" value="ALKANESULFONATE MONOOXYGENASE-RELATED"/>
    <property type="match status" value="1"/>
</dbReference>
<dbReference type="InterPro" id="IPR036661">
    <property type="entry name" value="Luciferase-like_sf"/>
</dbReference>
<organism evidence="7 8">
    <name type="scientific">Wickerhamomyces mucosus</name>
    <dbReference type="NCBI Taxonomy" id="1378264"/>
    <lineage>
        <taxon>Eukaryota</taxon>
        <taxon>Fungi</taxon>
        <taxon>Dikarya</taxon>
        <taxon>Ascomycota</taxon>
        <taxon>Saccharomycotina</taxon>
        <taxon>Saccharomycetes</taxon>
        <taxon>Phaffomycetales</taxon>
        <taxon>Wickerhamomycetaceae</taxon>
        <taxon>Wickerhamomyces</taxon>
    </lineage>
</organism>
<evidence type="ECO:0000313" key="8">
    <source>
        <dbReference type="Proteomes" id="UP000769528"/>
    </source>
</evidence>